<accession>A0ABU0BFE7</accession>
<organism evidence="1 2">
    <name type="scientific">Ancylobacter polymorphus</name>
    <dbReference type="NCBI Taxonomy" id="223390"/>
    <lineage>
        <taxon>Bacteria</taxon>
        <taxon>Pseudomonadati</taxon>
        <taxon>Pseudomonadota</taxon>
        <taxon>Alphaproteobacteria</taxon>
        <taxon>Hyphomicrobiales</taxon>
        <taxon>Xanthobacteraceae</taxon>
        <taxon>Ancylobacter</taxon>
    </lineage>
</organism>
<reference evidence="1 2" key="1">
    <citation type="submission" date="2023-07" db="EMBL/GenBank/DDBJ databases">
        <title>Genomic Encyclopedia of Type Strains, Phase IV (KMG-IV): sequencing the most valuable type-strain genomes for metagenomic binning, comparative biology and taxonomic classification.</title>
        <authorList>
            <person name="Goeker M."/>
        </authorList>
    </citation>
    <scope>NUCLEOTIDE SEQUENCE [LARGE SCALE GENOMIC DNA]</scope>
    <source>
        <strain evidence="1 2">DSM 2457</strain>
    </source>
</reference>
<name>A0ABU0BFE7_9HYPH</name>
<dbReference type="RefSeq" id="WP_307020464.1">
    <property type="nucleotide sequence ID" value="NZ_JAUSUI010000005.1"/>
</dbReference>
<comment type="caution">
    <text evidence="1">The sequence shown here is derived from an EMBL/GenBank/DDBJ whole genome shotgun (WGS) entry which is preliminary data.</text>
</comment>
<evidence type="ECO:0000313" key="2">
    <source>
        <dbReference type="Proteomes" id="UP001224682"/>
    </source>
</evidence>
<proteinExistence type="predicted"/>
<gene>
    <name evidence="1" type="ORF">J2S75_002791</name>
</gene>
<evidence type="ECO:0000313" key="1">
    <source>
        <dbReference type="EMBL" id="MDQ0303757.1"/>
    </source>
</evidence>
<keyword evidence="2" id="KW-1185">Reference proteome</keyword>
<protein>
    <submittedName>
        <fullName evidence="1">Uncharacterized protein</fullName>
    </submittedName>
</protein>
<dbReference type="Proteomes" id="UP001224682">
    <property type="component" value="Unassembled WGS sequence"/>
</dbReference>
<sequence length="96" mass="10447">MSAMTVSYLVFPTAAAALARSEQAWLDSGYQARGTFRLWDVVAHPVDGWAALRLPPAPQEAQIDMPPADYERLLTAQEHAAKVETLPGEGWPAAEI</sequence>
<dbReference type="EMBL" id="JAUSUI010000005">
    <property type="protein sequence ID" value="MDQ0303757.1"/>
    <property type="molecule type" value="Genomic_DNA"/>
</dbReference>